<name>D3DKD6_HYDTT</name>
<dbReference type="EMBL" id="AP011112">
    <property type="protein sequence ID" value="BAI70288.1"/>
    <property type="molecule type" value="Genomic_DNA"/>
</dbReference>
<accession>D3DKD6</accession>
<protein>
    <recommendedName>
        <fullName evidence="4">3-deoxy-manno-octulosonate cytidylyltransferase</fullName>
        <ecNumber evidence="4">2.7.7.38</ecNumber>
    </recommendedName>
    <alternativeName>
        <fullName evidence="4">CMP-2-keto-3-deoxyoctulosonic acid synthase</fullName>
        <shortName evidence="4">CKS</shortName>
        <shortName evidence="4">CMP-KDO synthase</shortName>
    </alternativeName>
</protein>
<dbReference type="UniPathway" id="UPA00358">
    <property type="reaction ID" value="UER00476"/>
</dbReference>
<dbReference type="PANTHER" id="PTHR42866:SF2">
    <property type="entry name" value="3-DEOXY-MANNO-OCTULOSONATE CYTIDYLYLTRANSFERASE, MITOCHONDRIAL"/>
    <property type="match status" value="1"/>
</dbReference>
<dbReference type="InterPro" id="IPR003329">
    <property type="entry name" value="Cytidylyl_trans"/>
</dbReference>
<dbReference type="NCBIfam" id="TIGR00466">
    <property type="entry name" value="kdsB"/>
    <property type="match status" value="1"/>
</dbReference>
<dbReference type="UniPathway" id="UPA00030"/>
<evidence type="ECO:0000256" key="3">
    <source>
        <dbReference type="ARBA" id="ARBA00022985"/>
    </source>
</evidence>
<dbReference type="EC" id="2.7.7.38" evidence="4"/>
<dbReference type="eggNOG" id="COG1212">
    <property type="taxonomic scope" value="Bacteria"/>
</dbReference>
<evidence type="ECO:0000313" key="5">
    <source>
        <dbReference type="EMBL" id="BAI70288.1"/>
    </source>
</evidence>
<keyword evidence="3 4" id="KW-0448">Lipopolysaccharide biosynthesis</keyword>
<dbReference type="KEGG" id="hte:Hydth_1827"/>
<comment type="pathway">
    <text evidence="4">Bacterial outer membrane biogenesis; lipopolysaccharide biosynthesis.</text>
</comment>
<comment type="catalytic activity">
    <reaction evidence="4">
        <text>3-deoxy-alpha-D-manno-oct-2-ulosonate + CTP = CMP-3-deoxy-beta-D-manno-octulosonate + diphosphate</text>
        <dbReference type="Rhea" id="RHEA:23448"/>
        <dbReference type="ChEBI" id="CHEBI:33019"/>
        <dbReference type="ChEBI" id="CHEBI:37563"/>
        <dbReference type="ChEBI" id="CHEBI:85986"/>
        <dbReference type="ChEBI" id="CHEBI:85987"/>
        <dbReference type="EC" id="2.7.7.38"/>
    </reaction>
</comment>
<dbReference type="KEGG" id="hth:HTH_1844"/>
<keyword evidence="2 4" id="KW-0548">Nucleotidyltransferase</keyword>
<evidence type="ECO:0000256" key="1">
    <source>
        <dbReference type="ARBA" id="ARBA00022679"/>
    </source>
</evidence>
<organism evidence="5 6">
    <name type="scientific">Hydrogenobacter thermophilus (strain DSM 6534 / IAM 12695 / TK-6)</name>
    <dbReference type="NCBI Taxonomy" id="608538"/>
    <lineage>
        <taxon>Bacteria</taxon>
        <taxon>Pseudomonadati</taxon>
        <taxon>Aquificota</taxon>
        <taxon>Aquificia</taxon>
        <taxon>Aquificales</taxon>
        <taxon>Aquificaceae</taxon>
        <taxon>Hydrogenobacter</taxon>
    </lineage>
</organism>
<dbReference type="InterPro" id="IPR004528">
    <property type="entry name" value="KdsB"/>
</dbReference>
<dbReference type="Gene3D" id="3.90.550.10">
    <property type="entry name" value="Spore Coat Polysaccharide Biosynthesis Protein SpsA, Chain A"/>
    <property type="match status" value="1"/>
</dbReference>
<dbReference type="GO" id="GO:0033468">
    <property type="term" value="P:CMP-keto-3-deoxy-D-manno-octulosonic acid biosynthetic process"/>
    <property type="evidence" value="ECO:0007669"/>
    <property type="project" value="UniProtKB-UniRule"/>
</dbReference>
<dbReference type="NCBIfam" id="NF003952">
    <property type="entry name" value="PRK05450.1-5"/>
    <property type="match status" value="1"/>
</dbReference>
<dbReference type="GO" id="GO:0008690">
    <property type="term" value="F:3-deoxy-manno-octulosonate cytidylyltransferase activity"/>
    <property type="evidence" value="ECO:0007669"/>
    <property type="project" value="UniProtKB-UniRule"/>
</dbReference>
<dbReference type="GO" id="GO:0005829">
    <property type="term" value="C:cytosol"/>
    <property type="evidence" value="ECO:0007669"/>
    <property type="project" value="TreeGrafter"/>
</dbReference>
<dbReference type="HAMAP" id="MF_00057">
    <property type="entry name" value="KdsB"/>
    <property type="match status" value="1"/>
</dbReference>
<evidence type="ECO:0000256" key="2">
    <source>
        <dbReference type="ARBA" id="ARBA00022695"/>
    </source>
</evidence>
<dbReference type="SUPFAM" id="SSF53448">
    <property type="entry name" value="Nucleotide-diphospho-sugar transferases"/>
    <property type="match status" value="1"/>
</dbReference>
<proteinExistence type="inferred from homology"/>
<dbReference type="OrthoDB" id="9815559at2"/>
<evidence type="ECO:0000313" key="6">
    <source>
        <dbReference type="Proteomes" id="UP000002574"/>
    </source>
</evidence>
<dbReference type="Proteomes" id="UP000002574">
    <property type="component" value="Chromosome"/>
</dbReference>
<dbReference type="CDD" id="cd02517">
    <property type="entry name" value="CMP-KDO-Synthetase"/>
    <property type="match status" value="1"/>
</dbReference>
<dbReference type="GO" id="GO:0009103">
    <property type="term" value="P:lipopolysaccharide biosynthetic process"/>
    <property type="evidence" value="ECO:0007669"/>
    <property type="project" value="UniProtKB-UniRule"/>
</dbReference>
<dbReference type="PANTHER" id="PTHR42866">
    <property type="entry name" value="3-DEOXY-MANNO-OCTULOSONATE CYTIDYLYLTRANSFERASE"/>
    <property type="match status" value="1"/>
</dbReference>
<dbReference type="Pfam" id="PF02348">
    <property type="entry name" value="CTP_transf_3"/>
    <property type="match status" value="1"/>
</dbReference>
<dbReference type="InterPro" id="IPR029044">
    <property type="entry name" value="Nucleotide-diphossugar_trans"/>
</dbReference>
<dbReference type="AlphaFoldDB" id="D3DKD6"/>
<evidence type="ECO:0000256" key="4">
    <source>
        <dbReference type="HAMAP-Rule" id="MF_00057"/>
    </source>
</evidence>
<comment type="similarity">
    <text evidence="4">Belongs to the KdsB family.</text>
</comment>
<dbReference type="PATRIC" id="fig|608538.5.peg.1859"/>
<keyword evidence="1 4" id="KW-0808">Transferase</keyword>
<comment type="function">
    <text evidence="4">Activates KDO (a required 8-carbon sugar) for incorporation into bacterial lipopolysaccharide in Gram-negative bacteria.</text>
</comment>
<reference evidence="5 6" key="1">
    <citation type="journal article" date="2010" name="J. Bacteriol.">
        <title>Complete genome sequence of the thermophilic, obligately chemolithoautotrophic hydrogen-oxidizing bacterium Hydrogenobacter thermophilus TK-6.</title>
        <authorList>
            <person name="Arai H."/>
            <person name="Kanbe H."/>
            <person name="Ishii M."/>
            <person name="Igarashi Y."/>
        </authorList>
    </citation>
    <scope>NUCLEOTIDE SEQUENCE [LARGE SCALE GENOMIC DNA]</scope>
    <source>
        <strain evidence="6">DSM 6534 / IAM 12695 / TK-6 [Tokyo]</strain>
    </source>
</reference>
<keyword evidence="4" id="KW-0963">Cytoplasm</keyword>
<comment type="subcellular location">
    <subcellularLocation>
        <location evidence="4">Cytoplasm</location>
    </subcellularLocation>
</comment>
<dbReference type="STRING" id="608538.HTH_1844"/>
<gene>
    <name evidence="4" type="primary">kdsB</name>
    <name evidence="5" type="ordered locus">HTH_1844</name>
</gene>
<dbReference type="RefSeq" id="WP_012964468.1">
    <property type="nucleotide sequence ID" value="NC_013799.1"/>
</dbReference>
<keyword evidence="6" id="KW-1185">Reference proteome</keyword>
<comment type="pathway">
    <text evidence="4">Nucleotide-sugar biosynthesis; CMP-3-deoxy-D-manno-octulosonate biosynthesis; CMP-3-deoxy-D-manno-octulosonate from 3-deoxy-D-manno-octulosonate and CTP: step 1/1.</text>
</comment>
<sequence length="243" mass="27552">MVRKAIVIPARLDSTRLKEKPLFLLAGKPLIRWVVEGCLKTGEEVFLATDSEKIANVVKDLPVKIVYTPSDLPSGSDRVAYAIRDLDVDYVINYQGDEPFVYQEDIKRLFDALKEFSVATLARKDQEFYKDPASVKVVLAEDGTALYFSRSPIPYMKQASDLYPLKHVGIYAFRKETLLEFTSLKQGKLEKLESLEQLRLLEAGVKIKVLLTENYYHGVDTEEDAKVVSDVLLKNLSSSERNL</sequence>